<dbReference type="PROSITE" id="PS50076">
    <property type="entry name" value="DNAJ_2"/>
    <property type="match status" value="1"/>
</dbReference>
<dbReference type="InterPro" id="IPR052094">
    <property type="entry name" value="Pre-mRNA-splicing_ERAD"/>
</dbReference>
<comment type="caution">
    <text evidence="9">The sequence shown here is derived from an EMBL/GenBank/DDBJ whole genome shotgun (WGS) entry which is preliminary data.</text>
</comment>
<dbReference type="Proteomes" id="UP001139887">
    <property type="component" value="Unassembled WGS sequence"/>
</dbReference>
<dbReference type="CDD" id="cd06257">
    <property type="entry name" value="DnaJ"/>
    <property type="match status" value="1"/>
</dbReference>
<keyword evidence="5" id="KW-0539">Nucleus</keyword>
<dbReference type="EMBL" id="JANBUW010000009">
    <property type="protein sequence ID" value="KAJ2851749.1"/>
    <property type="molecule type" value="Genomic_DNA"/>
</dbReference>
<evidence type="ECO:0000256" key="2">
    <source>
        <dbReference type="ARBA" id="ARBA00004496"/>
    </source>
</evidence>
<dbReference type="AlphaFoldDB" id="A0A9W8LZL2"/>
<evidence type="ECO:0000256" key="7">
    <source>
        <dbReference type="SAM" id="MobiDB-lite"/>
    </source>
</evidence>
<evidence type="ECO:0000256" key="3">
    <source>
        <dbReference type="ARBA" id="ARBA00022490"/>
    </source>
</evidence>
<dbReference type="OrthoDB" id="10250354at2759"/>
<dbReference type="Gene3D" id="3.30.70.330">
    <property type="match status" value="1"/>
</dbReference>
<dbReference type="InterPro" id="IPR001623">
    <property type="entry name" value="DnaJ_domain"/>
</dbReference>
<dbReference type="SMART" id="SM00271">
    <property type="entry name" value="DnaJ"/>
    <property type="match status" value="1"/>
</dbReference>
<accession>A0A9W8LZL2</accession>
<dbReference type="PRINTS" id="PR00625">
    <property type="entry name" value="JDOMAIN"/>
</dbReference>
<dbReference type="InterPro" id="IPR036869">
    <property type="entry name" value="J_dom_sf"/>
</dbReference>
<evidence type="ECO:0000259" key="8">
    <source>
        <dbReference type="PROSITE" id="PS50076"/>
    </source>
</evidence>
<evidence type="ECO:0000256" key="4">
    <source>
        <dbReference type="ARBA" id="ARBA00023186"/>
    </source>
</evidence>
<dbReference type="GO" id="GO:0005681">
    <property type="term" value="C:spliceosomal complex"/>
    <property type="evidence" value="ECO:0007669"/>
    <property type="project" value="TreeGrafter"/>
</dbReference>
<feature type="coiled-coil region" evidence="6">
    <location>
        <begin position="81"/>
        <end position="127"/>
    </location>
</feature>
<dbReference type="InterPro" id="IPR018253">
    <property type="entry name" value="DnaJ_domain_CS"/>
</dbReference>
<dbReference type="PANTHER" id="PTHR44313">
    <property type="entry name" value="DNAJ HOMOLOG SUBFAMILY C MEMBER 17"/>
    <property type="match status" value="1"/>
</dbReference>
<dbReference type="PANTHER" id="PTHR44313:SF1">
    <property type="entry name" value="DNAJ HOMOLOG SUBFAMILY C MEMBER 17"/>
    <property type="match status" value="1"/>
</dbReference>
<keyword evidence="4" id="KW-0143">Chaperone</keyword>
<dbReference type="GO" id="GO:0005737">
    <property type="term" value="C:cytoplasm"/>
    <property type="evidence" value="ECO:0007669"/>
    <property type="project" value="UniProtKB-SubCell"/>
</dbReference>
<dbReference type="PROSITE" id="PS00636">
    <property type="entry name" value="DNAJ_1"/>
    <property type="match status" value="1"/>
</dbReference>
<dbReference type="SUPFAM" id="SSF46565">
    <property type="entry name" value="Chaperone J-domain"/>
    <property type="match status" value="1"/>
</dbReference>
<name>A0A9W8LZL2_9FUNG</name>
<evidence type="ECO:0000313" key="9">
    <source>
        <dbReference type="EMBL" id="KAJ2851749.1"/>
    </source>
</evidence>
<gene>
    <name evidence="9" type="ORF">IWW36_000894</name>
</gene>
<evidence type="ECO:0000256" key="5">
    <source>
        <dbReference type="ARBA" id="ARBA00023242"/>
    </source>
</evidence>
<evidence type="ECO:0000256" key="6">
    <source>
        <dbReference type="SAM" id="Coils"/>
    </source>
</evidence>
<keyword evidence="10" id="KW-1185">Reference proteome</keyword>
<dbReference type="InterPro" id="IPR012677">
    <property type="entry name" value="Nucleotide-bd_a/b_plait_sf"/>
</dbReference>
<evidence type="ECO:0000313" key="10">
    <source>
        <dbReference type="Proteomes" id="UP001139887"/>
    </source>
</evidence>
<keyword evidence="6" id="KW-0175">Coiled coil</keyword>
<sequence>MDAKVDLYELLGISADAGEKEITKAYRVKALQYHPDKNRDRPDAARLFHDIKAAYDLLTDPKQRSDYDAKRRVLIAKRQRQNALSSKRKRMKSELERAELQARNMQNERKERESQHVHDEAARFREEMLKAEWRHDKEMRKHMQEIHKMEHDEEDDELDRTIRIKWDDKLDYNQQSLTKLFSPFGQLEEVVVAPVSDSSRRRGKFLPTSALLVFKSVAAAQSLMRASNDPQLEWFDMHWACSAESNSANAAKPRFASHTDSQLSNAAPAASDKQRSVHIPDISAIDPRQVSGGNLSFAEFEKLTLMRMRQHGSVENNC</sequence>
<evidence type="ECO:0000256" key="1">
    <source>
        <dbReference type="ARBA" id="ARBA00004123"/>
    </source>
</evidence>
<organism evidence="9 10">
    <name type="scientific">Coemansia brasiliensis</name>
    <dbReference type="NCBI Taxonomy" id="2650707"/>
    <lineage>
        <taxon>Eukaryota</taxon>
        <taxon>Fungi</taxon>
        <taxon>Fungi incertae sedis</taxon>
        <taxon>Zoopagomycota</taxon>
        <taxon>Kickxellomycotina</taxon>
        <taxon>Kickxellomycetes</taxon>
        <taxon>Kickxellales</taxon>
        <taxon>Kickxellaceae</taxon>
        <taxon>Coemansia</taxon>
    </lineage>
</organism>
<feature type="domain" description="J" evidence="8">
    <location>
        <begin position="6"/>
        <end position="71"/>
    </location>
</feature>
<proteinExistence type="predicted"/>
<feature type="region of interest" description="Disordered" evidence="7">
    <location>
        <begin position="252"/>
        <end position="276"/>
    </location>
</feature>
<dbReference type="Pfam" id="PF00226">
    <property type="entry name" value="DnaJ"/>
    <property type="match status" value="1"/>
</dbReference>
<reference evidence="9" key="1">
    <citation type="submission" date="2022-07" db="EMBL/GenBank/DDBJ databases">
        <title>Phylogenomic reconstructions and comparative analyses of Kickxellomycotina fungi.</title>
        <authorList>
            <person name="Reynolds N.K."/>
            <person name="Stajich J.E."/>
            <person name="Barry K."/>
            <person name="Grigoriev I.V."/>
            <person name="Crous P."/>
            <person name="Smith M.E."/>
        </authorList>
    </citation>
    <scope>NUCLEOTIDE SEQUENCE</scope>
    <source>
        <strain evidence="9">NRRL 1566</strain>
    </source>
</reference>
<dbReference type="GO" id="GO:0000390">
    <property type="term" value="P:spliceosomal complex disassembly"/>
    <property type="evidence" value="ECO:0007669"/>
    <property type="project" value="TreeGrafter"/>
</dbReference>
<protein>
    <recommendedName>
        <fullName evidence="8">J domain-containing protein</fullName>
    </recommendedName>
</protein>
<dbReference type="Gene3D" id="1.10.287.110">
    <property type="entry name" value="DnaJ domain"/>
    <property type="match status" value="1"/>
</dbReference>
<keyword evidence="3" id="KW-0963">Cytoplasm</keyword>
<comment type="subcellular location">
    <subcellularLocation>
        <location evidence="2">Cytoplasm</location>
    </subcellularLocation>
    <subcellularLocation>
        <location evidence="1">Nucleus</location>
    </subcellularLocation>
</comment>